<evidence type="ECO:0000313" key="12">
    <source>
        <dbReference type="EMBL" id="SDL81781.1"/>
    </source>
</evidence>
<keyword evidence="10 11" id="KW-0407">Ion channel</keyword>
<dbReference type="FunFam" id="1.10.1200.120:FF:000001">
    <property type="entry name" value="Large-conductance mechanosensitive channel"/>
    <property type="match status" value="1"/>
</dbReference>
<organism evidence="12 13">
    <name type="scientific">Catalinimonas alkaloidigena</name>
    <dbReference type="NCBI Taxonomy" id="1075417"/>
    <lineage>
        <taxon>Bacteria</taxon>
        <taxon>Pseudomonadati</taxon>
        <taxon>Bacteroidota</taxon>
        <taxon>Cytophagia</taxon>
        <taxon>Cytophagales</taxon>
        <taxon>Catalimonadaceae</taxon>
        <taxon>Catalinimonas</taxon>
    </lineage>
</organism>
<evidence type="ECO:0000256" key="6">
    <source>
        <dbReference type="ARBA" id="ARBA00022692"/>
    </source>
</evidence>
<evidence type="ECO:0000256" key="8">
    <source>
        <dbReference type="ARBA" id="ARBA00023065"/>
    </source>
</evidence>
<keyword evidence="8 11" id="KW-0406">Ion transport</keyword>
<comment type="function">
    <text evidence="11">Channel that opens in response to stretch forces in the membrane lipid bilayer. May participate in the regulation of osmotic pressure changes within the cell.</text>
</comment>
<dbReference type="Gene3D" id="1.10.1200.120">
    <property type="entry name" value="Large-conductance mechanosensitive channel, MscL, domain 1"/>
    <property type="match status" value="1"/>
</dbReference>
<keyword evidence="9 11" id="KW-0472">Membrane</keyword>
<dbReference type="Proteomes" id="UP000198510">
    <property type="component" value="Unassembled WGS sequence"/>
</dbReference>
<keyword evidence="7 11" id="KW-1133">Transmembrane helix</keyword>
<sequence>MSLFKEFKKFAFRGNVIDLATGVIIGAAFGKITTSLVDDIIMPPLGLLIANIDFTRLAFVLKPAVTNAVGEVTEPAVLIRYGNFIQIIVNFFIIAIAVFLFLEFIERLQRKEEEKPGPTPKPKPTEQEKLLAEIRDLLRDGADPQTAVAPKTDPANPA</sequence>
<dbReference type="HAMAP" id="MF_00115">
    <property type="entry name" value="MscL"/>
    <property type="match status" value="1"/>
</dbReference>
<evidence type="ECO:0000256" key="7">
    <source>
        <dbReference type="ARBA" id="ARBA00022989"/>
    </source>
</evidence>
<dbReference type="InterPro" id="IPR037673">
    <property type="entry name" value="MSC/AndL"/>
</dbReference>
<keyword evidence="13" id="KW-1185">Reference proteome</keyword>
<dbReference type="AlphaFoldDB" id="A0A1G9N671"/>
<dbReference type="InterPro" id="IPR036019">
    <property type="entry name" value="MscL_channel"/>
</dbReference>
<gene>
    <name evidence="11" type="primary">mscL</name>
    <name evidence="12" type="ORF">SAMN05421823_108187</name>
</gene>
<dbReference type="PANTHER" id="PTHR30266">
    <property type="entry name" value="MECHANOSENSITIVE CHANNEL MSCL"/>
    <property type="match status" value="1"/>
</dbReference>
<evidence type="ECO:0000256" key="9">
    <source>
        <dbReference type="ARBA" id="ARBA00023136"/>
    </source>
</evidence>
<evidence type="ECO:0000256" key="2">
    <source>
        <dbReference type="ARBA" id="ARBA00007254"/>
    </source>
</evidence>
<comment type="subunit">
    <text evidence="3 11">Homopentamer.</text>
</comment>
<name>A0A1G9N671_9BACT</name>
<evidence type="ECO:0000256" key="5">
    <source>
        <dbReference type="ARBA" id="ARBA00022475"/>
    </source>
</evidence>
<dbReference type="GO" id="GO:0005886">
    <property type="term" value="C:plasma membrane"/>
    <property type="evidence" value="ECO:0007669"/>
    <property type="project" value="UniProtKB-SubCell"/>
</dbReference>
<dbReference type="PANTHER" id="PTHR30266:SF2">
    <property type="entry name" value="LARGE-CONDUCTANCE MECHANOSENSITIVE CHANNEL"/>
    <property type="match status" value="1"/>
</dbReference>
<dbReference type="STRING" id="1075417.SAMN05421823_108187"/>
<dbReference type="Pfam" id="PF01741">
    <property type="entry name" value="MscL"/>
    <property type="match status" value="1"/>
</dbReference>
<evidence type="ECO:0000313" key="13">
    <source>
        <dbReference type="Proteomes" id="UP000198510"/>
    </source>
</evidence>
<dbReference type="OrthoDB" id="9810350at2"/>
<reference evidence="12 13" key="1">
    <citation type="submission" date="2016-10" db="EMBL/GenBank/DDBJ databases">
        <authorList>
            <person name="de Groot N.N."/>
        </authorList>
    </citation>
    <scope>NUCLEOTIDE SEQUENCE [LARGE SCALE GENOMIC DNA]</scope>
    <source>
        <strain evidence="12 13">DSM 25186</strain>
    </source>
</reference>
<dbReference type="PRINTS" id="PR01264">
    <property type="entry name" value="MECHCHANNEL"/>
</dbReference>
<protein>
    <recommendedName>
        <fullName evidence="11">Large-conductance mechanosensitive channel</fullName>
    </recommendedName>
</protein>
<dbReference type="RefSeq" id="WP_089685408.1">
    <property type="nucleotide sequence ID" value="NZ_FNFO01000008.1"/>
</dbReference>
<feature type="transmembrane region" description="Helical" evidence="11">
    <location>
        <begin position="84"/>
        <end position="105"/>
    </location>
</feature>
<dbReference type="GO" id="GO:0008381">
    <property type="term" value="F:mechanosensitive monoatomic ion channel activity"/>
    <property type="evidence" value="ECO:0007669"/>
    <property type="project" value="UniProtKB-UniRule"/>
</dbReference>
<keyword evidence="5 11" id="KW-1003">Cell membrane</keyword>
<comment type="subcellular location">
    <subcellularLocation>
        <location evidence="1 11">Cell membrane</location>
        <topology evidence="1 11">Multi-pass membrane protein</topology>
    </subcellularLocation>
</comment>
<evidence type="ECO:0000256" key="3">
    <source>
        <dbReference type="ARBA" id="ARBA00011255"/>
    </source>
</evidence>
<comment type="similarity">
    <text evidence="2 11">Belongs to the MscL family.</text>
</comment>
<accession>A0A1G9N671</accession>
<dbReference type="NCBIfam" id="TIGR00220">
    <property type="entry name" value="mscL"/>
    <property type="match status" value="1"/>
</dbReference>
<feature type="transmembrane region" description="Helical" evidence="11">
    <location>
        <begin position="12"/>
        <end position="32"/>
    </location>
</feature>
<evidence type="ECO:0000256" key="1">
    <source>
        <dbReference type="ARBA" id="ARBA00004651"/>
    </source>
</evidence>
<proteinExistence type="inferred from homology"/>
<keyword evidence="6 11" id="KW-0812">Transmembrane</keyword>
<dbReference type="SUPFAM" id="SSF81330">
    <property type="entry name" value="Gated mechanosensitive channel"/>
    <property type="match status" value="1"/>
</dbReference>
<dbReference type="EMBL" id="FNFO01000008">
    <property type="protein sequence ID" value="SDL81781.1"/>
    <property type="molecule type" value="Genomic_DNA"/>
</dbReference>
<keyword evidence="4 11" id="KW-0813">Transport</keyword>
<dbReference type="NCBIfam" id="NF001843">
    <property type="entry name" value="PRK00567.1-4"/>
    <property type="match status" value="1"/>
</dbReference>
<evidence type="ECO:0000256" key="10">
    <source>
        <dbReference type="ARBA" id="ARBA00023303"/>
    </source>
</evidence>
<dbReference type="InterPro" id="IPR001185">
    <property type="entry name" value="MS_channel"/>
</dbReference>
<evidence type="ECO:0000256" key="4">
    <source>
        <dbReference type="ARBA" id="ARBA00022448"/>
    </source>
</evidence>
<evidence type="ECO:0000256" key="11">
    <source>
        <dbReference type="HAMAP-Rule" id="MF_00115"/>
    </source>
</evidence>